<evidence type="ECO:0000313" key="3">
    <source>
        <dbReference type="EMBL" id="QEA37757.1"/>
    </source>
</evidence>
<protein>
    <submittedName>
        <fullName evidence="3">Uncharacterized protein</fullName>
    </submittedName>
</protein>
<accession>A0A5B8SNW3</accession>
<dbReference type="Proteomes" id="UP000321272">
    <property type="component" value="Chromosome"/>
</dbReference>
<sequence>MDNHKNESQTPQEELQHLREVNEPEDFEHLEPDEEQHEARQAAGSLIWLLPLSVALVVLVAIFFVVMSL</sequence>
<organism evidence="3 4">
    <name type="scientific">Pistricoccus aurantiacus</name>
    <dbReference type="NCBI Taxonomy" id="1883414"/>
    <lineage>
        <taxon>Bacteria</taxon>
        <taxon>Pseudomonadati</taxon>
        <taxon>Pseudomonadota</taxon>
        <taxon>Gammaproteobacteria</taxon>
        <taxon>Oceanospirillales</taxon>
        <taxon>Halomonadaceae</taxon>
        <taxon>Pistricoccus</taxon>
    </lineage>
</organism>
<feature type="region of interest" description="Disordered" evidence="1">
    <location>
        <begin position="1"/>
        <end position="38"/>
    </location>
</feature>
<keyword evidence="4" id="KW-1185">Reference proteome</keyword>
<dbReference type="KEGG" id="paur:FGL86_00860"/>
<keyword evidence="2" id="KW-0812">Transmembrane</keyword>
<dbReference type="AlphaFoldDB" id="A0A5B8SNW3"/>
<dbReference type="EMBL" id="CP042382">
    <property type="protein sequence ID" value="QEA37757.1"/>
    <property type="molecule type" value="Genomic_DNA"/>
</dbReference>
<evidence type="ECO:0000313" key="4">
    <source>
        <dbReference type="Proteomes" id="UP000321272"/>
    </source>
</evidence>
<feature type="transmembrane region" description="Helical" evidence="2">
    <location>
        <begin position="46"/>
        <end position="67"/>
    </location>
</feature>
<evidence type="ECO:0000256" key="1">
    <source>
        <dbReference type="SAM" id="MobiDB-lite"/>
    </source>
</evidence>
<dbReference type="RefSeq" id="WP_147182824.1">
    <property type="nucleotide sequence ID" value="NZ_CP042382.1"/>
</dbReference>
<keyword evidence="2" id="KW-0472">Membrane</keyword>
<gene>
    <name evidence="3" type="ORF">FGL86_00860</name>
</gene>
<proteinExistence type="predicted"/>
<keyword evidence="2" id="KW-1133">Transmembrane helix</keyword>
<evidence type="ECO:0000256" key="2">
    <source>
        <dbReference type="SAM" id="Phobius"/>
    </source>
</evidence>
<name>A0A5B8SNW3_9GAMM</name>
<feature type="compositionally biased region" description="Basic and acidic residues" evidence="1">
    <location>
        <begin position="14"/>
        <end position="30"/>
    </location>
</feature>
<reference evidence="3 4" key="1">
    <citation type="submission" date="2019-06" db="EMBL/GenBank/DDBJ databases">
        <title>Genome analyses of bacteria isolated from kimchi.</title>
        <authorList>
            <person name="Lee S."/>
            <person name="Ahn S."/>
            <person name="Roh S."/>
        </authorList>
    </citation>
    <scope>NUCLEOTIDE SEQUENCE [LARGE SCALE GENOMIC DNA]</scope>
    <source>
        <strain evidence="3 4">CBA4606</strain>
    </source>
</reference>
<dbReference type="OrthoDB" id="6174536at2"/>